<dbReference type="EMBL" id="JXLI01000006">
    <property type="protein sequence ID" value="KJY57835.1"/>
    <property type="molecule type" value="Genomic_DNA"/>
</dbReference>
<reference evidence="2 3" key="1">
    <citation type="submission" date="2015-01" db="EMBL/GenBank/DDBJ databases">
        <title>Comparative genomics of the lactic acid bacteria isolated from the honey bee gut.</title>
        <authorList>
            <person name="Ellegaard K.M."/>
            <person name="Tamarit D."/>
            <person name="Javelind E."/>
            <person name="Olofsson T."/>
            <person name="Andersson S.G."/>
            <person name="Vasquez A."/>
        </authorList>
    </citation>
    <scope>NUCLEOTIDE SEQUENCE [LARGE SCALE GENOMIC DNA]</scope>
    <source>
        <strain evidence="2 3">Hma8</strain>
    </source>
</reference>
<comment type="caution">
    <text evidence="2">The sequence shown here is derived from an EMBL/GenBank/DDBJ whole genome shotgun (WGS) entry which is preliminary data.</text>
</comment>
<accession>A0A0F4LGW1</accession>
<sequence length="148" mass="16831">MIILGFVLIIIVNGLKNAKKIIFKARTNYVRMTMAVIVSVMIVILFWSQAKYAKLELISIILLILFCGFAPEGLGNNQVFMIGSLNSNLAKYQKIELEPEDKNDNFTRIHFYIRKNNSTCLVVKGSVETTKKYFLTKTNCSDKVQVKS</sequence>
<feature type="transmembrane region" description="Helical" evidence="1">
    <location>
        <begin position="28"/>
        <end position="48"/>
    </location>
</feature>
<dbReference type="AlphaFoldDB" id="A0A0F4LGW1"/>
<name>A0A0F4LGW1_9LACO</name>
<proteinExistence type="predicted"/>
<keyword evidence="1" id="KW-0812">Transmembrane</keyword>
<evidence type="ECO:0000313" key="2">
    <source>
        <dbReference type="EMBL" id="KJY57835.1"/>
    </source>
</evidence>
<feature type="transmembrane region" description="Helical" evidence="1">
    <location>
        <begin position="55"/>
        <end position="74"/>
    </location>
</feature>
<dbReference type="HOGENOM" id="CLU_137275_0_0_9"/>
<protein>
    <recommendedName>
        <fullName evidence="4">LaaL</fullName>
    </recommendedName>
</protein>
<evidence type="ECO:0000256" key="1">
    <source>
        <dbReference type="SAM" id="Phobius"/>
    </source>
</evidence>
<evidence type="ECO:0000313" key="3">
    <source>
        <dbReference type="Proteomes" id="UP000033531"/>
    </source>
</evidence>
<organism evidence="2 3">
    <name type="scientific">Lactobacillus melliventris</name>
    <dbReference type="NCBI Taxonomy" id="1218507"/>
    <lineage>
        <taxon>Bacteria</taxon>
        <taxon>Bacillati</taxon>
        <taxon>Bacillota</taxon>
        <taxon>Bacilli</taxon>
        <taxon>Lactobacillales</taxon>
        <taxon>Lactobacillaceae</taxon>
        <taxon>Lactobacillus</taxon>
    </lineage>
</organism>
<dbReference type="Proteomes" id="UP000033531">
    <property type="component" value="Unassembled WGS sequence"/>
</dbReference>
<dbReference type="PATRIC" id="fig|1218507.3.peg.503"/>
<dbReference type="STRING" id="1218507.JF74_03380"/>
<keyword evidence="1" id="KW-1133">Transmembrane helix</keyword>
<evidence type="ECO:0008006" key="4">
    <source>
        <dbReference type="Google" id="ProtNLM"/>
    </source>
</evidence>
<keyword evidence="1" id="KW-0472">Membrane</keyword>
<gene>
    <name evidence="2" type="ORF">JF74_03380</name>
</gene>